<evidence type="ECO:0000259" key="8">
    <source>
        <dbReference type="SMART" id="SM00458"/>
    </source>
</evidence>
<evidence type="ECO:0000313" key="9">
    <source>
        <dbReference type="EMBL" id="EJT52824.1"/>
    </source>
</evidence>
<dbReference type="AlphaFoldDB" id="J6F6W8"/>
<dbReference type="InterPro" id="IPR035992">
    <property type="entry name" value="Ricin_B-like_lectins"/>
</dbReference>
<dbReference type="PROSITE" id="PS50231">
    <property type="entry name" value="RICIN_B_LECTIN"/>
    <property type="match status" value="1"/>
</dbReference>
<dbReference type="GO" id="GO:0042791">
    <property type="term" value="P:5S class rRNA transcription by RNA polymerase III"/>
    <property type="evidence" value="ECO:0007669"/>
    <property type="project" value="TreeGrafter"/>
</dbReference>
<reference evidence="9 10" key="1">
    <citation type="journal article" date="2012" name="Eukaryot. Cell">
        <title>Draft genome sequence of CBS 2479, the standard type strain of Trichosporon asahii.</title>
        <authorList>
            <person name="Yang R.Y."/>
            <person name="Li H.T."/>
            <person name="Zhu H."/>
            <person name="Zhou G.P."/>
            <person name="Wang M."/>
            <person name="Wang L."/>
        </authorList>
    </citation>
    <scope>NUCLEOTIDE SEQUENCE [LARGE SCALE GENOMIC DNA]</scope>
    <source>
        <strain evidence="10">ATCC 90039 / CBS 2479 / JCM 2466 / KCTC 7840 / NCYC 2677 / UAMH 7654</strain>
    </source>
</reference>
<evidence type="ECO:0000256" key="7">
    <source>
        <dbReference type="SAM" id="SignalP"/>
    </source>
</evidence>
<gene>
    <name evidence="9" type="ORF">A1Q1_01319</name>
</gene>
<keyword evidence="4" id="KW-0804">Transcription</keyword>
<feature type="compositionally biased region" description="Basic residues" evidence="6">
    <location>
        <begin position="933"/>
        <end position="946"/>
    </location>
</feature>
<evidence type="ECO:0000256" key="1">
    <source>
        <dbReference type="ARBA" id="ARBA00004123"/>
    </source>
</evidence>
<evidence type="ECO:0000256" key="5">
    <source>
        <dbReference type="ARBA" id="ARBA00023242"/>
    </source>
</evidence>
<evidence type="ECO:0000256" key="3">
    <source>
        <dbReference type="ARBA" id="ARBA00023125"/>
    </source>
</evidence>
<dbReference type="GO" id="GO:0005634">
    <property type="term" value="C:nucleus"/>
    <property type="evidence" value="ECO:0007669"/>
    <property type="project" value="UniProtKB-SubCell"/>
</dbReference>
<dbReference type="Pfam" id="PF00652">
    <property type="entry name" value="Ricin_B_lectin"/>
    <property type="match status" value="1"/>
</dbReference>
<dbReference type="InterPro" id="IPR000772">
    <property type="entry name" value="Ricin_B_lectin"/>
</dbReference>
<feature type="compositionally biased region" description="Basic and acidic residues" evidence="6">
    <location>
        <begin position="989"/>
        <end position="1000"/>
    </location>
</feature>
<feature type="chain" id="PRO_5003788273" description="Ricin B lectin domain-containing protein" evidence="7">
    <location>
        <begin position="21"/>
        <end position="1139"/>
    </location>
</feature>
<evidence type="ECO:0000256" key="4">
    <source>
        <dbReference type="ARBA" id="ARBA00023163"/>
    </source>
</evidence>
<keyword evidence="7" id="KW-0732">Signal</keyword>
<dbReference type="GeneID" id="25984833"/>
<dbReference type="Pfam" id="PF04182">
    <property type="entry name" value="B-block_TFIIIC"/>
    <property type="match status" value="1"/>
</dbReference>
<feature type="domain" description="Ricin B lectin" evidence="8">
    <location>
        <begin position="23"/>
        <end position="162"/>
    </location>
</feature>
<feature type="compositionally biased region" description="Low complexity" evidence="6">
    <location>
        <begin position="1059"/>
        <end position="1070"/>
    </location>
</feature>
<dbReference type="CDD" id="cd00161">
    <property type="entry name" value="beta-trefoil_Ricin-like"/>
    <property type="match status" value="1"/>
</dbReference>
<comment type="subcellular location">
    <subcellularLocation>
        <location evidence="1">Nucleus</location>
    </subcellularLocation>
</comment>
<keyword evidence="2" id="KW-0597">Phosphoprotein</keyword>
<feature type="compositionally biased region" description="Acidic residues" evidence="6">
    <location>
        <begin position="1002"/>
        <end position="1017"/>
    </location>
</feature>
<sequence>MLFSSLAALTALFAATPALAEDVTIDRSIQLKGTNFCLDNTEGRLEDGNKLQIYECWNEDKDQKWIWEQAEVYKDIPLYHIRLDGTDKCVAFKRPKRGSAAGASVVLAACDSDLMTYYTKWRWDKDWICSGLGRCMGVQAQEPVNGATLGMSTTGNAEWVTPNQGDASSKPMPLQSSRSSLVYLQSPSEISPLMASMSSVKTCPSLSTPQTRSAVTPRGIEPTSFAALSRAGAKSLLNGADPPSTLRNRPSTIANQLARTRSCDHEDPRAARGLPRIHRVRRCARVRTSSSTLILIAGGGSDVIIVVVVVRFGAERCGCEGLSGVDGAGSDPALLRAHIQKLDPAIDDDYFAHLWQLLVRKPNVEVVVAEDDEEGDLRPVGEDEEFPARNLAGLLLKYPRVRVRGSDDEIYYRLTGSRKRITPMIFNFLQVAARSRAAGMSAVELGPLFGCNQKSVFHYMKVLIQLGLCAKVPASLNGSSTSLLVYRRFLEQNPQYRAHKRLDEVDVKNEVADEEDGSAAPEAGVDGQSLGFDFQPFSEAELAAGHIPKERLLKVLESPGLRNHLLGNHNLLQVLGWPADDWLTRHRRQLQRHIATLVNDDIVEYVDVGNAQRACLRLTKYNPDFKPKEKDDSDDIEEVNEVPLNIDDYAQPYQYQGTAKMLQPVEGQFNYQLQEARDQGATLAELSDRVSGIFKRTLEFYVNRQDQIYLPAHLRHRAIRLVMESAHRERRLRCYNNDGYIELMARLGAPLPDVQMSTGSGGFADTSMRQIAENPASFISEMEVLAANVVPVGGGGGPKKGRPSLSSTPRRIGRPPKGRTPKEKKTPKEKTPKTKVNRYENTVQKRGRPRKYVIIVNTDGTRNRNVVGNLPTSPDYPEVLIYLKDLDILVPAPPSYDGVGVPPPVTQTEIDLGKTIDFYRQFAPPRPNGHMYKGAKKKTPRKAASKKKADEDEDEEAGDEPEPEEGAADPDETVAAAEIAAAEVIAAKIAEEESGKKGSADFEGEEEVEDEEVEQEIDSLAPAAQSEETTDGELAPPTKRRRVRSSLANEILPDEEEVAATAQEAEALAAGPSTSETQADLAPTPTRKTPARGRKRANVDLLSAPSTPIDTPTKRPRRGRSAKEPEPEPPAESQLPAPA</sequence>
<dbReference type="GO" id="GO:0006384">
    <property type="term" value="P:transcription initiation at RNA polymerase III promoter"/>
    <property type="evidence" value="ECO:0007669"/>
    <property type="project" value="InterPro"/>
</dbReference>
<keyword evidence="5" id="KW-0539">Nucleus</keyword>
<dbReference type="KEGG" id="tasa:A1Q1_01319"/>
<dbReference type="InterPro" id="IPR007309">
    <property type="entry name" value="TFIIIC_Bblock-bd"/>
</dbReference>
<comment type="caution">
    <text evidence="9">The sequence shown here is derived from an EMBL/GenBank/DDBJ whole genome shotgun (WGS) entry which is preliminary data.</text>
</comment>
<dbReference type="OrthoDB" id="68020at2759"/>
<evidence type="ECO:0000256" key="2">
    <source>
        <dbReference type="ARBA" id="ARBA00022553"/>
    </source>
</evidence>
<dbReference type="Gene3D" id="2.80.10.50">
    <property type="match status" value="1"/>
</dbReference>
<name>J6F6W8_TRIAS</name>
<dbReference type="GO" id="GO:0003677">
    <property type="term" value="F:DNA binding"/>
    <property type="evidence" value="ECO:0007669"/>
    <property type="project" value="UniProtKB-KW"/>
</dbReference>
<evidence type="ECO:0000256" key="6">
    <source>
        <dbReference type="SAM" id="MobiDB-lite"/>
    </source>
</evidence>
<dbReference type="VEuPathDB" id="FungiDB:A1Q1_01319"/>
<protein>
    <recommendedName>
        <fullName evidence="8">Ricin B lectin domain-containing protein</fullName>
    </recommendedName>
</protein>
<feature type="signal peptide" evidence="7">
    <location>
        <begin position="1"/>
        <end position="20"/>
    </location>
</feature>
<feature type="region of interest" description="Disordered" evidence="6">
    <location>
        <begin position="791"/>
        <end position="835"/>
    </location>
</feature>
<feature type="compositionally biased region" description="Low complexity" evidence="6">
    <location>
        <begin position="974"/>
        <end position="988"/>
    </location>
</feature>
<feature type="compositionally biased region" description="Basic and acidic residues" evidence="6">
    <location>
        <begin position="820"/>
        <end position="832"/>
    </location>
</feature>
<keyword evidence="3" id="KW-0238">DNA-binding</keyword>
<evidence type="ECO:0000313" key="10">
    <source>
        <dbReference type="Proteomes" id="UP000002748"/>
    </source>
</evidence>
<dbReference type="PANTHER" id="PTHR15180:SF1">
    <property type="entry name" value="GENERAL TRANSCRIPTION FACTOR 3C POLYPEPTIDE 1"/>
    <property type="match status" value="1"/>
</dbReference>
<dbReference type="Proteomes" id="UP000002748">
    <property type="component" value="Unassembled WGS sequence"/>
</dbReference>
<dbReference type="SMART" id="SM00458">
    <property type="entry name" value="RICIN"/>
    <property type="match status" value="1"/>
</dbReference>
<dbReference type="InterPro" id="IPR044210">
    <property type="entry name" value="Tfc3-like"/>
</dbReference>
<dbReference type="RefSeq" id="XP_014184005.1">
    <property type="nucleotide sequence ID" value="XM_014328530.1"/>
</dbReference>
<feature type="region of interest" description="Disordered" evidence="6">
    <location>
        <begin position="921"/>
        <end position="1139"/>
    </location>
</feature>
<proteinExistence type="predicted"/>
<dbReference type="GO" id="GO:0000127">
    <property type="term" value="C:transcription factor TFIIIC complex"/>
    <property type="evidence" value="ECO:0007669"/>
    <property type="project" value="InterPro"/>
</dbReference>
<dbReference type="SUPFAM" id="SSF50370">
    <property type="entry name" value="Ricin B-like lectins"/>
    <property type="match status" value="1"/>
</dbReference>
<accession>J6F6W8</accession>
<organism evidence="9 10">
    <name type="scientific">Trichosporon asahii var. asahii (strain ATCC 90039 / CBS 2479 / JCM 2466 / KCTC 7840 / NBRC 103889/ NCYC 2677 / UAMH 7654)</name>
    <name type="common">Yeast</name>
    <dbReference type="NCBI Taxonomy" id="1186058"/>
    <lineage>
        <taxon>Eukaryota</taxon>
        <taxon>Fungi</taxon>
        <taxon>Dikarya</taxon>
        <taxon>Basidiomycota</taxon>
        <taxon>Agaricomycotina</taxon>
        <taxon>Tremellomycetes</taxon>
        <taxon>Trichosporonales</taxon>
        <taxon>Trichosporonaceae</taxon>
        <taxon>Trichosporon</taxon>
    </lineage>
</organism>
<feature type="compositionally biased region" description="Acidic residues" evidence="6">
    <location>
        <begin position="951"/>
        <end position="972"/>
    </location>
</feature>
<dbReference type="EMBL" id="ALBS01000016">
    <property type="protein sequence ID" value="EJT52824.1"/>
    <property type="molecule type" value="Genomic_DNA"/>
</dbReference>
<dbReference type="HOGENOM" id="CLU_278016_0_0_1"/>
<dbReference type="PANTHER" id="PTHR15180">
    <property type="entry name" value="GENERAL TRANSCRIPTION FACTOR 3C POLYPEPTIDE 1"/>
    <property type="match status" value="1"/>
</dbReference>